<dbReference type="GO" id="GO:0031419">
    <property type="term" value="F:cobalamin binding"/>
    <property type="evidence" value="ECO:0007669"/>
    <property type="project" value="InterPro"/>
</dbReference>
<dbReference type="InterPro" id="IPR003759">
    <property type="entry name" value="Cbl-bd_cap"/>
</dbReference>
<dbReference type="Pfam" id="PF02607">
    <property type="entry name" value="B12-binding_2"/>
    <property type="match status" value="1"/>
</dbReference>
<name>A0LNC9_SYNFM</name>
<sequence precursor="true">MLNRIISEAKTLTHMPLEAATVYDTFKGRMIEQVDRELTALPAIHVLIGHNPLSMMYEHHRNHARLMLGVFALNRFDLLAGTVPWSYRACHAHGFSYEYFRVELKAWKRAVARHIDGLCARAILEVYDWILRRHGEMIQLAEQSCGPPIAAGSPLDETGHAFLSAVLAGDRRECLRLAGNSAATPQGLESFYLEVVQPCMHELGRLWEQGEISVVQENLATAMMSGVMATIRPRVRIDAPERGKAVVTSAPNETHTLGAWLISDLLSLDGWEVDYLGAASSRPDIIDVLLSVRPDLLAISVAMPYNLHPAMKLMAVVRKQPALAGIKIMIGGYFTRIIPGLDRLAGADGVASDAKSAIALAGEWRRSCTG</sequence>
<dbReference type="STRING" id="335543.Sfum_3258"/>
<dbReference type="Proteomes" id="UP000001784">
    <property type="component" value="Chromosome"/>
</dbReference>
<evidence type="ECO:0000313" key="3">
    <source>
        <dbReference type="Proteomes" id="UP000001784"/>
    </source>
</evidence>
<dbReference type="KEGG" id="sfu:Sfum_3258"/>
<dbReference type="GO" id="GO:0046872">
    <property type="term" value="F:metal ion binding"/>
    <property type="evidence" value="ECO:0007669"/>
    <property type="project" value="InterPro"/>
</dbReference>
<dbReference type="SUPFAM" id="SSF52242">
    <property type="entry name" value="Cobalamin (vitamin B12)-binding domain"/>
    <property type="match status" value="1"/>
</dbReference>
<dbReference type="AlphaFoldDB" id="A0LNC9"/>
<dbReference type="RefSeq" id="WP_011700056.1">
    <property type="nucleotide sequence ID" value="NC_008554.1"/>
</dbReference>
<feature type="domain" description="B12-binding" evidence="1">
    <location>
        <begin position="242"/>
        <end position="370"/>
    </location>
</feature>
<gene>
    <name evidence="2" type="ordered locus">Sfum_3258</name>
</gene>
<dbReference type="InterPro" id="IPR036594">
    <property type="entry name" value="Meth_synthase_dom"/>
</dbReference>
<dbReference type="InterPro" id="IPR006158">
    <property type="entry name" value="Cobalamin-bd"/>
</dbReference>
<accession>A0LNC9</accession>
<reference evidence="2 3" key="1">
    <citation type="submission" date="2006-10" db="EMBL/GenBank/DDBJ databases">
        <title>Complete sequence of Syntrophobacter fumaroxidans MPOB.</title>
        <authorList>
            <consortium name="US DOE Joint Genome Institute"/>
            <person name="Copeland A."/>
            <person name="Lucas S."/>
            <person name="Lapidus A."/>
            <person name="Barry K."/>
            <person name="Detter J.C."/>
            <person name="Glavina del Rio T."/>
            <person name="Hammon N."/>
            <person name="Israni S."/>
            <person name="Pitluck S."/>
            <person name="Goltsman E.G."/>
            <person name="Martinez M."/>
            <person name="Schmutz J."/>
            <person name="Larimer F."/>
            <person name="Land M."/>
            <person name="Hauser L."/>
            <person name="Kyrpides N."/>
            <person name="Kim E."/>
            <person name="Boone D.R."/>
            <person name="Brockman F."/>
            <person name="Culley D."/>
            <person name="Ferry J."/>
            <person name="Gunsalus R."/>
            <person name="McInerney M.J."/>
            <person name="Morrison M."/>
            <person name="Plugge C."/>
            <person name="Rohlin L."/>
            <person name="Scholten J."/>
            <person name="Sieber J."/>
            <person name="Stams A.J.M."/>
            <person name="Worm P."/>
            <person name="Henstra A.M."/>
            <person name="Richardson P."/>
        </authorList>
    </citation>
    <scope>NUCLEOTIDE SEQUENCE [LARGE SCALE GENOMIC DNA]</scope>
    <source>
        <strain evidence="3">DSM 10017 / MPOB</strain>
    </source>
</reference>
<dbReference type="Gene3D" id="1.10.1240.10">
    <property type="entry name" value="Methionine synthase domain"/>
    <property type="match status" value="1"/>
</dbReference>
<dbReference type="eggNOG" id="COG5012">
    <property type="taxonomic scope" value="Bacteria"/>
</dbReference>
<dbReference type="InParanoid" id="A0LNC9"/>
<evidence type="ECO:0000259" key="1">
    <source>
        <dbReference type="PROSITE" id="PS51332"/>
    </source>
</evidence>
<dbReference type="Gene3D" id="3.40.50.280">
    <property type="entry name" value="Cobalamin-binding domain"/>
    <property type="match status" value="1"/>
</dbReference>
<keyword evidence="3" id="KW-1185">Reference proteome</keyword>
<evidence type="ECO:0000313" key="2">
    <source>
        <dbReference type="EMBL" id="ABK18931.1"/>
    </source>
</evidence>
<dbReference type="InterPro" id="IPR036724">
    <property type="entry name" value="Cobalamin-bd_sf"/>
</dbReference>
<organism evidence="2 3">
    <name type="scientific">Syntrophobacter fumaroxidans (strain DSM 10017 / MPOB)</name>
    <dbReference type="NCBI Taxonomy" id="335543"/>
    <lineage>
        <taxon>Bacteria</taxon>
        <taxon>Pseudomonadati</taxon>
        <taxon>Thermodesulfobacteriota</taxon>
        <taxon>Syntrophobacteria</taxon>
        <taxon>Syntrophobacterales</taxon>
        <taxon>Syntrophobacteraceae</taxon>
        <taxon>Syntrophobacter</taxon>
    </lineage>
</organism>
<proteinExistence type="predicted"/>
<dbReference type="PROSITE" id="PS51332">
    <property type="entry name" value="B12_BINDING"/>
    <property type="match status" value="1"/>
</dbReference>
<protein>
    <submittedName>
        <fullName evidence="2">Cobalamin B12-binding domain protein</fullName>
    </submittedName>
</protein>
<dbReference type="Pfam" id="PF02310">
    <property type="entry name" value="B12-binding"/>
    <property type="match status" value="1"/>
</dbReference>
<dbReference type="HOGENOM" id="CLU_064060_0_0_7"/>
<dbReference type="EMBL" id="CP000478">
    <property type="protein sequence ID" value="ABK18931.1"/>
    <property type="molecule type" value="Genomic_DNA"/>
</dbReference>
<dbReference type="CDD" id="cd02065">
    <property type="entry name" value="B12-binding_like"/>
    <property type="match status" value="1"/>
</dbReference>
<dbReference type="OrthoDB" id="5498228at2"/>